<accession>A0ABR9P134</accession>
<dbReference type="PANTHER" id="PTHR43798:SF27">
    <property type="entry name" value="HYDROLASE ALPHA_BETA HYDROLASE FOLD FAMILY"/>
    <property type="match status" value="1"/>
</dbReference>
<dbReference type="InterPro" id="IPR050266">
    <property type="entry name" value="AB_hydrolase_sf"/>
</dbReference>
<dbReference type="Pfam" id="PF00561">
    <property type="entry name" value="Abhydrolase_1"/>
    <property type="match status" value="1"/>
</dbReference>
<name>A0ABR9P134_9ACTN</name>
<dbReference type="RefSeq" id="WP_193120226.1">
    <property type="nucleotide sequence ID" value="NZ_JADBGI010000002.1"/>
</dbReference>
<evidence type="ECO:0000313" key="2">
    <source>
        <dbReference type="EMBL" id="MBE2997566.1"/>
    </source>
</evidence>
<dbReference type="PRINTS" id="PR00111">
    <property type="entry name" value="ABHYDROLASE"/>
</dbReference>
<feature type="domain" description="AB hydrolase-1" evidence="1">
    <location>
        <begin position="28"/>
        <end position="266"/>
    </location>
</feature>
<dbReference type="Gene3D" id="3.40.50.1820">
    <property type="entry name" value="alpha/beta hydrolase"/>
    <property type="match status" value="1"/>
</dbReference>
<dbReference type="Proteomes" id="UP000806528">
    <property type="component" value="Unassembled WGS sequence"/>
</dbReference>
<keyword evidence="2" id="KW-0378">Hydrolase</keyword>
<organism evidence="2 3">
    <name type="scientific">Nocardiopsis coralli</name>
    <dbReference type="NCBI Taxonomy" id="2772213"/>
    <lineage>
        <taxon>Bacteria</taxon>
        <taxon>Bacillati</taxon>
        <taxon>Actinomycetota</taxon>
        <taxon>Actinomycetes</taxon>
        <taxon>Streptosporangiales</taxon>
        <taxon>Nocardiopsidaceae</taxon>
        <taxon>Nocardiopsis</taxon>
    </lineage>
</organism>
<comment type="caution">
    <text evidence="2">The sequence shown here is derived from an EMBL/GenBank/DDBJ whole genome shotgun (WGS) entry which is preliminary data.</text>
</comment>
<reference evidence="2 3" key="1">
    <citation type="submission" date="2020-09" db="EMBL/GenBank/DDBJ databases">
        <title>Diversity and distribution of actinomycetes associated with coral in the coast of Hainan.</title>
        <authorList>
            <person name="Li F."/>
        </authorList>
    </citation>
    <scope>NUCLEOTIDE SEQUENCE [LARGE SCALE GENOMIC DNA]</scope>
    <source>
        <strain evidence="2 3">HNM0947</strain>
    </source>
</reference>
<dbReference type="SUPFAM" id="SSF53474">
    <property type="entry name" value="alpha/beta-Hydrolases"/>
    <property type="match status" value="1"/>
</dbReference>
<keyword evidence="3" id="KW-1185">Reference proteome</keyword>
<dbReference type="EMBL" id="JADBGI010000002">
    <property type="protein sequence ID" value="MBE2997566.1"/>
    <property type="molecule type" value="Genomic_DNA"/>
</dbReference>
<evidence type="ECO:0000259" key="1">
    <source>
        <dbReference type="Pfam" id="PF00561"/>
    </source>
</evidence>
<gene>
    <name evidence="2" type="ORF">IDM40_02440</name>
</gene>
<sequence>MDLEHAHVPTGDGVYLHCVLAGPVDATPLVAVHGGPDWDHSYLLDPLIRLGHRRLVLPDLRGCGRSSPGPCSFAAAARDLARLIRHLRLERPDLLGFSAGGQVVQRLVLDHPGPFGQVIMASSTLWPVTDADFGPWPERDRRRAAEAGVWSTPAPAAPDLVRRAALAGAPANVWRRDRIVPYRRMLERVRWSAHWLRALRAGRLDSPRPADGPRRLAEADAAWLFLHGRQDMVFPAHMAERAAALLPRSRAVVLDGAGHMAHVDRPEAWLDAVEDFLSGRAQASGAA</sequence>
<dbReference type="PANTHER" id="PTHR43798">
    <property type="entry name" value="MONOACYLGLYCEROL LIPASE"/>
    <property type="match status" value="1"/>
</dbReference>
<dbReference type="InterPro" id="IPR029058">
    <property type="entry name" value="AB_hydrolase_fold"/>
</dbReference>
<evidence type="ECO:0000313" key="3">
    <source>
        <dbReference type="Proteomes" id="UP000806528"/>
    </source>
</evidence>
<dbReference type="InterPro" id="IPR000073">
    <property type="entry name" value="AB_hydrolase_1"/>
</dbReference>
<proteinExistence type="predicted"/>
<dbReference type="GO" id="GO:0016787">
    <property type="term" value="F:hydrolase activity"/>
    <property type="evidence" value="ECO:0007669"/>
    <property type="project" value="UniProtKB-KW"/>
</dbReference>
<protein>
    <submittedName>
        <fullName evidence="2">Alpha/beta hydrolase</fullName>
    </submittedName>
</protein>